<dbReference type="EMBL" id="RAQJ01000008">
    <property type="protein sequence ID" value="RKE90260.1"/>
    <property type="molecule type" value="Genomic_DNA"/>
</dbReference>
<dbReference type="Proteomes" id="UP000284892">
    <property type="component" value="Unassembled WGS sequence"/>
</dbReference>
<evidence type="ECO:0000313" key="1">
    <source>
        <dbReference type="EMBL" id="RKE90260.1"/>
    </source>
</evidence>
<comment type="caution">
    <text evidence="1">The sequence shown here is derived from an EMBL/GenBank/DDBJ whole genome shotgun (WGS) entry which is preliminary data.</text>
</comment>
<protein>
    <submittedName>
        <fullName evidence="1">Uncharacterized protein</fullName>
    </submittedName>
</protein>
<evidence type="ECO:0000313" key="2">
    <source>
        <dbReference type="Proteomes" id="UP000284892"/>
    </source>
</evidence>
<dbReference type="AlphaFoldDB" id="A0A420DED2"/>
<name>A0A420DED2_9FLAO</name>
<organism evidence="1 2">
    <name type="scientific">Ichthyenterobacterium magnum</name>
    <dbReference type="NCBI Taxonomy" id="1230530"/>
    <lineage>
        <taxon>Bacteria</taxon>
        <taxon>Pseudomonadati</taxon>
        <taxon>Bacteroidota</taxon>
        <taxon>Flavobacteriia</taxon>
        <taxon>Flavobacteriales</taxon>
        <taxon>Flavobacteriaceae</taxon>
        <taxon>Ichthyenterobacterium</taxon>
    </lineage>
</organism>
<keyword evidence="2" id="KW-1185">Reference proteome</keyword>
<dbReference type="RefSeq" id="WP_120202810.1">
    <property type="nucleotide sequence ID" value="NZ_RAQJ01000008.1"/>
</dbReference>
<accession>A0A420DED2</accession>
<proteinExistence type="predicted"/>
<reference evidence="1 2" key="1">
    <citation type="submission" date="2018-09" db="EMBL/GenBank/DDBJ databases">
        <title>Genomic Encyclopedia of Archaeal and Bacterial Type Strains, Phase II (KMG-II): from individual species to whole genera.</title>
        <authorList>
            <person name="Goeker M."/>
        </authorList>
    </citation>
    <scope>NUCLEOTIDE SEQUENCE [LARGE SCALE GENOMIC DNA]</scope>
    <source>
        <strain evidence="1 2">DSM 26283</strain>
    </source>
</reference>
<dbReference type="OrthoDB" id="1366850at2"/>
<gene>
    <name evidence="1" type="ORF">BXY80_2727</name>
</gene>
<sequence>MNFDDLKNELNNPKLNFDNGQLILHFISKNLYNDYYNRAILKTQLEILELSKGTLPSEIEEVVDEKLLAWTDKFSQWHKTDFVRDVLDFSHKE</sequence>